<keyword evidence="1" id="KW-0732">Signal</keyword>
<dbReference type="SUPFAM" id="SSF55383">
    <property type="entry name" value="Copper amine oxidase, domain N"/>
    <property type="match status" value="1"/>
</dbReference>
<feature type="domain" description="Copper amine oxidase-like N-terminal" evidence="2">
    <location>
        <begin position="35"/>
        <end position="139"/>
    </location>
</feature>
<accession>A0A9D1SEF9</accession>
<dbReference type="EMBL" id="DVNB01000024">
    <property type="protein sequence ID" value="HIU56618.1"/>
    <property type="molecule type" value="Genomic_DNA"/>
</dbReference>
<evidence type="ECO:0000256" key="1">
    <source>
        <dbReference type="SAM" id="SignalP"/>
    </source>
</evidence>
<evidence type="ECO:0000313" key="4">
    <source>
        <dbReference type="Proteomes" id="UP000824109"/>
    </source>
</evidence>
<evidence type="ECO:0000259" key="2">
    <source>
        <dbReference type="Pfam" id="PF07833"/>
    </source>
</evidence>
<dbReference type="SUPFAM" id="SSF69318">
    <property type="entry name" value="Integrin alpha N-terminal domain"/>
    <property type="match status" value="1"/>
</dbReference>
<reference evidence="3" key="2">
    <citation type="journal article" date="2021" name="PeerJ">
        <title>Extensive microbial diversity within the chicken gut microbiome revealed by metagenomics and culture.</title>
        <authorList>
            <person name="Gilroy R."/>
            <person name="Ravi A."/>
            <person name="Getino M."/>
            <person name="Pursley I."/>
            <person name="Horton D.L."/>
            <person name="Alikhan N.F."/>
            <person name="Baker D."/>
            <person name="Gharbi K."/>
            <person name="Hall N."/>
            <person name="Watson M."/>
            <person name="Adriaenssens E.M."/>
            <person name="Foster-Nyarko E."/>
            <person name="Jarju S."/>
            <person name="Secka A."/>
            <person name="Antonio M."/>
            <person name="Oren A."/>
            <person name="Chaudhuri R.R."/>
            <person name="La Ragione R."/>
            <person name="Hildebrand F."/>
            <person name="Pallen M.J."/>
        </authorList>
    </citation>
    <scope>NUCLEOTIDE SEQUENCE</scope>
    <source>
        <strain evidence="3">USAMLcec3-3695</strain>
    </source>
</reference>
<reference evidence="3" key="1">
    <citation type="submission" date="2020-10" db="EMBL/GenBank/DDBJ databases">
        <authorList>
            <person name="Gilroy R."/>
        </authorList>
    </citation>
    <scope>NUCLEOTIDE SEQUENCE</scope>
    <source>
        <strain evidence="3">USAMLcec3-3695</strain>
    </source>
</reference>
<dbReference type="Gene3D" id="3.30.457.10">
    <property type="entry name" value="Copper amine oxidase-like, N-terminal domain"/>
    <property type="match status" value="1"/>
</dbReference>
<dbReference type="InterPro" id="IPR012854">
    <property type="entry name" value="Cu_amine_oxidase-like_N"/>
</dbReference>
<sequence>MSIKKLIASGAAVLGLCAAFAVGASAEEDVVTVLVDNVNVVFDQEPVILDGRTLVPARAVFERAGAEVSWDQESLTATIVRGDYTVTITYGDTALYRNGERIELDIPAIMLADRIMLPVRAISEAMDFAVTWDGHHSMVLVATNGKPYRAYAFLRTGFQTLEDTAEFYSNGTALENGIDLDNDGTPETVSFSSTQDMSAVTTPVLSINGIDYTAGLGSLTSAYSIAVVDIDGSDSTKEIVVSENGDTLTAHFYRYENGILKVLSDGSTPSVISYASKLLFSGTGYIISDLAGTCFVDIMVTGGVYRLEDQSVELYRMRSIESIYGRNLYRVYDDNMLYHVIYTGSYTGGSYKDITDTGVISSGDLQQFKILDGYVDTDDPRYIELYIELPDGTTAVIKPYQT</sequence>
<feature type="signal peptide" evidence="1">
    <location>
        <begin position="1"/>
        <end position="26"/>
    </location>
</feature>
<feature type="chain" id="PRO_5039016767" evidence="1">
    <location>
        <begin position="27"/>
        <end position="402"/>
    </location>
</feature>
<dbReference type="InterPro" id="IPR036582">
    <property type="entry name" value="Mao_N_sf"/>
</dbReference>
<dbReference type="InterPro" id="IPR028994">
    <property type="entry name" value="Integrin_alpha_N"/>
</dbReference>
<dbReference type="AlphaFoldDB" id="A0A9D1SEF9"/>
<protein>
    <submittedName>
        <fullName evidence="3">Copper amine oxidase N-terminal domain-containing protein</fullName>
    </submittedName>
</protein>
<organism evidence="3 4">
    <name type="scientific">Candidatus Ornithomonoglobus merdipullorum</name>
    <dbReference type="NCBI Taxonomy" id="2840895"/>
    <lineage>
        <taxon>Bacteria</taxon>
        <taxon>Bacillati</taxon>
        <taxon>Bacillota</taxon>
        <taxon>Clostridia</taxon>
        <taxon>Candidatus Ornithomonoglobus</taxon>
    </lineage>
</organism>
<evidence type="ECO:0000313" key="3">
    <source>
        <dbReference type="EMBL" id="HIU56618.1"/>
    </source>
</evidence>
<proteinExistence type="predicted"/>
<gene>
    <name evidence="3" type="ORF">IAA61_02240</name>
</gene>
<name>A0A9D1SEF9_9FIRM</name>
<dbReference type="Proteomes" id="UP000824109">
    <property type="component" value="Unassembled WGS sequence"/>
</dbReference>
<dbReference type="Pfam" id="PF07833">
    <property type="entry name" value="Cu_amine_oxidN1"/>
    <property type="match status" value="1"/>
</dbReference>
<comment type="caution">
    <text evidence="3">The sequence shown here is derived from an EMBL/GenBank/DDBJ whole genome shotgun (WGS) entry which is preliminary data.</text>
</comment>